<feature type="chain" id="PRO_5045281583" evidence="1">
    <location>
        <begin position="31"/>
        <end position="518"/>
    </location>
</feature>
<dbReference type="Proteomes" id="UP000584663">
    <property type="component" value="Unassembled WGS sequence"/>
</dbReference>
<reference evidence="2 3" key="1">
    <citation type="submission" date="2020-08" db="EMBL/GenBank/DDBJ databases">
        <title>Genomic Encyclopedia of Type Strains, Phase IV (KMG-IV): sequencing the most valuable type-strain genomes for metagenomic binning, comparative biology and taxonomic classification.</title>
        <authorList>
            <person name="Goeker M."/>
        </authorList>
    </citation>
    <scope>NUCLEOTIDE SEQUENCE [LARGE SCALE GENOMIC DNA]</scope>
    <source>
        <strain evidence="2 3">DSM 14562</strain>
    </source>
</reference>
<proteinExistence type="predicted"/>
<evidence type="ECO:0000313" key="3">
    <source>
        <dbReference type="Proteomes" id="UP000584663"/>
    </source>
</evidence>
<keyword evidence="3" id="KW-1185">Reference proteome</keyword>
<dbReference type="SUPFAM" id="SSF48452">
    <property type="entry name" value="TPR-like"/>
    <property type="match status" value="1"/>
</dbReference>
<gene>
    <name evidence="2" type="ORF">GGQ89_000399</name>
</gene>
<protein>
    <submittedName>
        <fullName evidence="2">Tetratricopeptide (TPR) repeat protein</fullName>
    </submittedName>
</protein>
<comment type="caution">
    <text evidence="2">The sequence shown here is derived from an EMBL/GenBank/DDBJ whole genome shotgun (WGS) entry which is preliminary data.</text>
</comment>
<dbReference type="EMBL" id="JACHNX010000001">
    <property type="protein sequence ID" value="MBB4608211.1"/>
    <property type="molecule type" value="Genomic_DNA"/>
</dbReference>
<evidence type="ECO:0000256" key="1">
    <source>
        <dbReference type="SAM" id="SignalP"/>
    </source>
</evidence>
<dbReference type="RefSeq" id="WP_240456568.1">
    <property type="nucleotide sequence ID" value="NZ_JACHNX010000001.1"/>
</dbReference>
<sequence length="518" mass="56910">MTKGAMGARRWMAAAMMTCLGLLAATPAQAEWREARAKHFILYGNMSEEAIRAMATRLEQFDGSLRYLYGKPEIDGQESNPVTVYVLPTVSAVRRLYGKGGDHIAGFYQGRVSGSVAFTPMRSDEEGPNALQPQQVLFHEYAHHFLLGNSQVAYPAWYSEGAAEFVGTARFEREGIMLGVAAQHRAYGLLDAAKLPIETLFDSSRRKLSDMETEQVYGRGWLLTHYLMFDATRVANFNRYLSLLNQGKPSIDAGNEAFGSLKQLDRELGRYLGQSKIPGMLVRFERLPKTDVSVRVLSAGEQAMIPSRMQSDRGVNRNTAGEVYARASTVAAAFPQDAVAQGWFAEMAYDAGQDQAAEAAADRALAVKPDLQQALLYKGLLHLRRAASDKSKDPARWNEARSWIIRANRADPNAAEPLAVFYSSFRMAGERPRESAVNGLERAFELVPQDQGLRFMLASQQIAAGQIDQAKRTLRPLAYDPHARPDNPAATLLALLDSGNQDAVKAALAKASGEGGKE</sequence>
<accession>A0ABR6K539</accession>
<keyword evidence="1" id="KW-0732">Signal</keyword>
<evidence type="ECO:0000313" key="2">
    <source>
        <dbReference type="EMBL" id="MBB4608211.1"/>
    </source>
</evidence>
<dbReference type="InterPro" id="IPR011990">
    <property type="entry name" value="TPR-like_helical_dom_sf"/>
</dbReference>
<feature type="signal peptide" evidence="1">
    <location>
        <begin position="1"/>
        <end position="30"/>
    </location>
</feature>
<name>A0ABR6K539_9SPHN</name>
<organism evidence="2 3">
    <name type="scientific">Sphingomonas yabuuchiae</name>
    <dbReference type="NCBI Taxonomy" id="172044"/>
    <lineage>
        <taxon>Bacteria</taxon>
        <taxon>Pseudomonadati</taxon>
        <taxon>Pseudomonadota</taxon>
        <taxon>Alphaproteobacteria</taxon>
        <taxon>Sphingomonadales</taxon>
        <taxon>Sphingomonadaceae</taxon>
        <taxon>Sphingomonas</taxon>
    </lineage>
</organism>
<dbReference type="Gene3D" id="1.25.40.10">
    <property type="entry name" value="Tetratricopeptide repeat domain"/>
    <property type="match status" value="2"/>
</dbReference>